<reference evidence="11" key="1">
    <citation type="journal article" date="2013" name="Science">
        <title>The Amborella genome and the evolution of flowering plants.</title>
        <authorList>
            <consortium name="Amborella Genome Project"/>
        </authorList>
    </citation>
    <scope>NUCLEOTIDE SEQUENCE [LARGE SCALE GENOMIC DNA]</scope>
</reference>
<protein>
    <recommendedName>
        <fullName evidence="12">ADP/ATP translocase</fullName>
    </recommendedName>
</protein>
<dbReference type="STRING" id="13333.W1PTV0"/>
<keyword evidence="7 8" id="KW-0472">Membrane</keyword>
<evidence type="ECO:0000256" key="9">
    <source>
        <dbReference type="RuleBase" id="RU000488"/>
    </source>
</evidence>
<name>W1PTV0_AMBTC</name>
<dbReference type="GO" id="GO:0016020">
    <property type="term" value="C:membrane"/>
    <property type="evidence" value="ECO:0007669"/>
    <property type="project" value="UniProtKB-SubCell"/>
</dbReference>
<dbReference type="EMBL" id="KI392687">
    <property type="protein sequence ID" value="ERN11483.1"/>
    <property type="molecule type" value="Genomic_DNA"/>
</dbReference>
<dbReference type="GO" id="GO:0055085">
    <property type="term" value="P:transmembrane transport"/>
    <property type="evidence" value="ECO:0007669"/>
    <property type="project" value="InterPro"/>
</dbReference>
<evidence type="ECO:0008006" key="12">
    <source>
        <dbReference type="Google" id="ProtNLM"/>
    </source>
</evidence>
<dbReference type="GO" id="GO:0006862">
    <property type="term" value="P:nucleotide transport"/>
    <property type="evidence" value="ECO:0007669"/>
    <property type="project" value="InterPro"/>
</dbReference>
<keyword evidence="11" id="KW-1185">Reference proteome</keyword>
<sequence>MLSFSVSRLQAKQEIGGNIAFRYTGTLDAIVKMIRYEGLPGFYKGMGTKIVQSVFAASVLFMVKEELVKAYVLIAHQSKRVLRNVMYSFLTCPLKGASHVGASIKLQSSPEKNIPC</sequence>
<keyword evidence="3 9" id="KW-0813">Transport</keyword>
<evidence type="ECO:0000256" key="7">
    <source>
        <dbReference type="ARBA" id="ARBA00023136"/>
    </source>
</evidence>
<dbReference type="Gramene" id="ERN11483">
    <property type="protein sequence ID" value="ERN11483"/>
    <property type="gene ID" value="AMTR_s00022p00098890"/>
</dbReference>
<evidence type="ECO:0000256" key="6">
    <source>
        <dbReference type="ARBA" id="ARBA00022989"/>
    </source>
</evidence>
<evidence type="ECO:0000256" key="5">
    <source>
        <dbReference type="ARBA" id="ARBA00022737"/>
    </source>
</evidence>
<evidence type="ECO:0000256" key="8">
    <source>
        <dbReference type="PROSITE-ProRule" id="PRU00282"/>
    </source>
</evidence>
<dbReference type="InterPro" id="IPR018108">
    <property type="entry name" value="MCP_transmembrane"/>
</dbReference>
<keyword evidence="4 8" id="KW-0812">Transmembrane</keyword>
<dbReference type="InterPro" id="IPR023395">
    <property type="entry name" value="MCP_dom_sf"/>
</dbReference>
<proteinExistence type="inferred from homology"/>
<dbReference type="InterPro" id="IPR044712">
    <property type="entry name" value="SLC25A32-like"/>
</dbReference>
<accession>W1PTV0</accession>
<comment type="subcellular location">
    <subcellularLocation>
        <location evidence="1">Membrane</location>
        <topology evidence="1">Multi-pass membrane protein</topology>
    </subcellularLocation>
</comment>
<keyword evidence="6" id="KW-1133">Transmembrane helix</keyword>
<dbReference type="PANTHER" id="PTHR45683">
    <property type="entry name" value="MITOCHONDRIAL NICOTINAMIDE ADENINE DINUCLEOTIDE TRANSPORTER 1-RELATED-RELATED"/>
    <property type="match status" value="1"/>
</dbReference>
<gene>
    <name evidence="10" type="ORF">AMTR_s00022p00098890</name>
</gene>
<comment type="similarity">
    <text evidence="2 9">Belongs to the mitochondrial carrier (TC 2.A.29) family.</text>
</comment>
<dbReference type="Proteomes" id="UP000017836">
    <property type="component" value="Unassembled WGS sequence"/>
</dbReference>
<dbReference type="PROSITE" id="PS50920">
    <property type="entry name" value="SOLCAR"/>
    <property type="match status" value="1"/>
</dbReference>
<evidence type="ECO:0000313" key="10">
    <source>
        <dbReference type="EMBL" id="ERN11483.1"/>
    </source>
</evidence>
<keyword evidence="5" id="KW-0677">Repeat</keyword>
<evidence type="ECO:0000256" key="4">
    <source>
        <dbReference type="ARBA" id="ARBA00022692"/>
    </source>
</evidence>
<evidence type="ECO:0000256" key="3">
    <source>
        <dbReference type="ARBA" id="ARBA00022448"/>
    </source>
</evidence>
<feature type="repeat" description="Solcar" evidence="8">
    <location>
        <begin position="1"/>
        <end position="70"/>
    </location>
</feature>
<evidence type="ECO:0000313" key="11">
    <source>
        <dbReference type="Proteomes" id="UP000017836"/>
    </source>
</evidence>
<evidence type="ECO:0000256" key="2">
    <source>
        <dbReference type="ARBA" id="ARBA00006375"/>
    </source>
</evidence>
<dbReference type="Gene3D" id="1.50.40.10">
    <property type="entry name" value="Mitochondrial carrier domain"/>
    <property type="match status" value="1"/>
</dbReference>
<dbReference type="eggNOG" id="KOG0769">
    <property type="taxonomic scope" value="Eukaryota"/>
</dbReference>
<dbReference type="AlphaFoldDB" id="W1PTV0"/>
<organism evidence="10 11">
    <name type="scientific">Amborella trichopoda</name>
    <dbReference type="NCBI Taxonomy" id="13333"/>
    <lineage>
        <taxon>Eukaryota</taxon>
        <taxon>Viridiplantae</taxon>
        <taxon>Streptophyta</taxon>
        <taxon>Embryophyta</taxon>
        <taxon>Tracheophyta</taxon>
        <taxon>Spermatophyta</taxon>
        <taxon>Magnoliopsida</taxon>
        <taxon>Amborellales</taxon>
        <taxon>Amborellaceae</taxon>
        <taxon>Amborella</taxon>
    </lineage>
</organism>
<dbReference type="SUPFAM" id="SSF103506">
    <property type="entry name" value="Mitochondrial carrier"/>
    <property type="match status" value="1"/>
</dbReference>
<dbReference type="Pfam" id="PF00153">
    <property type="entry name" value="Mito_carr"/>
    <property type="match status" value="1"/>
</dbReference>
<dbReference type="HOGENOM" id="CLU_2100145_0_0_1"/>
<evidence type="ECO:0000256" key="1">
    <source>
        <dbReference type="ARBA" id="ARBA00004141"/>
    </source>
</evidence>